<evidence type="ECO:0000259" key="5">
    <source>
        <dbReference type="Pfam" id="PF26138"/>
    </source>
</evidence>
<reference evidence="6 7" key="1">
    <citation type="submission" date="2018-04" db="EMBL/GenBank/DDBJ databases">
        <authorList>
            <person name="Vogel A."/>
        </authorList>
    </citation>
    <scope>NUCLEOTIDE SEQUENCE [LARGE SCALE GENOMIC DNA]</scope>
</reference>
<comment type="cofactor">
    <cofactor evidence="1">
        <name>a divalent metal cation</name>
        <dbReference type="ChEBI" id="CHEBI:60240"/>
    </cofactor>
</comment>
<dbReference type="AlphaFoldDB" id="A0A484LVH2"/>
<evidence type="ECO:0000256" key="1">
    <source>
        <dbReference type="ARBA" id="ARBA00001968"/>
    </source>
</evidence>
<dbReference type="EMBL" id="OOIL02002122">
    <property type="protein sequence ID" value="VFQ80523.1"/>
    <property type="molecule type" value="Genomic_DNA"/>
</dbReference>
<dbReference type="InterPro" id="IPR027806">
    <property type="entry name" value="HARBI1_dom"/>
</dbReference>
<dbReference type="GO" id="GO:0046872">
    <property type="term" value="F:metal ion binding"/>
    <property type="evidence" value="ECO:0007669"/>
    <property type="project" value="UniProtKB-KW"/>
</dbReference>
<dbReference type="OrthoDB" id="1698839at2759"/>
<dbReference type="PANTHER" id="PTHR46929:SF3">
    <property type="entry name" value="MYB_SANT-LIKE DOMAIN-CONTAINING PROTEIN"/>
    <property type="match status" value="1"/>
</dbReference>
<dbReference type="InterPro" id="IPR024752">
    <property type="entry name" value="Myb/SANT-like_dom"/>
</dbReference>
<keyword evidence="7" id="KW-1185">Reference proteome</keyword>
<name>A0A484LVH2_9ASTE</name>
<dbReference type="InterPro" id="IPR058353">
    <property type="entry name" value="DUF8040"/>
</dbReference>
<organism evidence="6 7">
    <name type="scientific">Cuscuta campestris</name>
    <dbReference type="NCBI Taxonomy" id="132261"/>
    <lineage>
        <taxon>Eukaryota</taxon>
        <taxon>Viridiplantae</taxon>
        <taxon>Streptophyta</taxon>
        <taxon>Embryophyta</taxon>
        <taxon>Tracheophyta</taxon>
        <taxon>Spermatophyta</taxon>
        <taxon>Magnoliopsida</taxon>
        <taxon>eudicotyledons</taxon>
        <taxon>Gunneridae</taxon>
        <taxon>Pentapetalae</taxon>
        <taxon>asterids</taxon>
        <taxon>lamiids</taxon>
        <taxon>Solanales</taxon>
        <taxon>Convolvulaceae</taxon>
        <taxon>Cuscuteae</taxon>
        <taxon>Cuscuta</taxon>
        <taxon>Cuscuta subgen. Grammica</taxon>
        <taxon>Cuscuta sect. Cleistogrammica</taxon>
    </lineage>
</organism>
<evidence type="ECO:0000256" key="2">
    <source>
        <dbReference type="ARBA" id="ARBA00022723"/>
    </source>
</evidence>
<keyword evidence="2" id="KW-0479">Metal-binding</keyword>
<gene>
    <name evidence="6" type="ORF">CCAM_LOCUS22299</name>
</gene>
<evidence type="ECO:0000313" key="6">
    <source>
        <dbReference type="EMBL" id="VFQ80523.1"/>
    </source>
</evidence>
<evidence type="ECO:0000313" key="7">
    <source>
        <dbReference type="Proteomes" id="UP000595140"/>
    </source>
</evidence>
<evidence type="ECO:0008006" key="8">
    <source>
        <dbReference type="Google" id="ProtNLM"/>
    </source>
</evidence>
<dbReference type="Pfam" id="PF26138">
    <property type="entry name" value="DUF8040"/>
    <property type="match status" value="1"/>
</dbReference>
<dbReference type="PANTHER" id="PTHR46929">
    <property type="entry name" value="EXPRESSED PROTEIN"/>
    <property type="match status" value="1"/>
</dbReference>
<dbReference type="Proteomes" id="UP000595140">
    <property type="component" value="Unassembled WGS sequence"/>
</dbReference>
<proteinExistence type="predicted"/>
<evidence type="ECO:0000259" key="4">
    <source>
        <dbReference type="Pfam" id="PF13359"/>
    </source>
</evidence>
<evidence type="ECO:0000259" key="3">
    <source>
        <dbReference type="Pfam" id="PF12776"/>
    </source>
</evidence>
<feature type="domain" description="DUF8040" evidence="5">
    <location>
        <begin position="1"/>
        <end position="71"/>
    </location>
</feature>
<dbReference type="Pfam" id="PF12776">
    <property type="entry name" value="Myb_DNA-bind_3"/>
    <property type="match status" value="1"/>
</dbReference>
<accession>A0A484LVH2</accession>
<protein>
    <recommendedName>
        <fullName evidence="8">Myb/SANT-like domain-containing protein</fullName>
    </recommendedName>
</protein>
<dbReference type="Pfam" id="PF13359">
    <property type="entry name" value="DDE_Tnp_4"/>
    <property type="match status" value="1"/>
</dbReference>
<feature type="domain" description="Myb/SANT-like" evidence="3">
    <location>
        <begin position="188"/>
        <end position="285"/>
    </location>
</feature>
<feature type="domain" description="DDE Tnp4" evidence="4">
    <location>
        <begin position="102"/>
        <end position="157"/>
    </location>
</feature>
<sequence length="435" mass="49731">MDKRCFEKLCHILQFKGGLVTTRHVTVREVVAFFLHTLAHDLKNRTIGAVFTRSGETVSRQFHMVLHAVMKIGKYYIKQVDSTVSYARDNRWKWFEGAVGALDGTHIQMTVPIKDRPRYRDRKGDISTNVLATCDPSLRFNYVLPGWEGSTSDPRVLGDALQRPNGLRVPRKKEVMAFTQGKKRSYLTWNGQMDGILISVLYDQIKEGNKGDGDWKPQAYQAVADKLRSQLGVSVTVEHVKNRIKCWKKHYSIITDIRTATKFKWDEERKMLTINIDDLKDWNEYCKNHPPASSYRNKAIDNWDDICTLFGADRALGDGAEQFDEAATAMDDEMTSEGMSTSTGSISKRVKKDRLAEAVTSFANSFNEYVQSKINMTSKASGKEIHDVVSKVDGILRHQVLKAVKKFMNMPDEFQMLKDLPEDEKLDWILLCLEE</sequence>